<protein>
    <submittedName>
        <fullName evidence="8">RagB/SusD family nutrient uptake outer membrane protein</fullName>
    </submittedName>
</protein>
<dbReference type="SUPFAM" id="SSF48452">
    <property type="entry name" value="TPR-like"/>
    <property type="match status" value="1"/>
</dbReference>
<keyword evidence="3" id="KW-0732">Signal</keyword>
<evidence type="ECO:0000256" key="5">
    <source>
        <dbReference type="ARBA" id="ARBA00023237"/>
    </source>
</evidence>
<feature type="domain" description="SusD-like N-terminal" evidence="7">
    <location>
        <begin position="24"/>
        <end position="230"/>
    </location>
</feature>
<dbReference type="InterPro" id="IPR012944">
    <property type="entry name" value="SusD_RagB_dom"/>
</dbReference>
<name>A0ABT8KYD0_9BACT</name>
<dbReference type="Pfam" id="PF07980">
    <property type="entry name" value="SusD_RagB"/>
    <property type="match status" value="1"/>
</dbReference>
<evidence type="ECO:0000313" key="9">
    <source>
        <dbReference type="Proteomes" id="UP001172083"/>
    </source>
</evidence>
<sequence length="604" mass="68337">MKILNIKLLITTVLMSVLGISCGDYLDQVPDDRLTLEQTFANESTVEQYLANVFSVLPDELSQRFLSNNAGPWTGGSDEAEYVWSFVLSNDMNIGTWNPTTGFVNDKWTNFYRGIRKASFFIEHVHECLDCVAQLEIQYKAEARALRAIYYFHLMRLFGPVVLVPDTPISPDADITEVQLTRSSFDECVDYVVSELDEAMIDLPDVPANDDAYGRITRPYAMAIRSQVLLLAASPLFNGNSDYADLINEDGSPLISQTYDENKWKIAAASYKEFIDEFVPGTFSLFRKSNSEGQFDPYLSTRDVMLDEWNEEIIMARPAADVGSRQYEMTPFHSGSSGEARGSGGLGATQAMVDAYFMANGRSIDDPESGYQESGFSNFRAPYDIAEREVFNQWVNREPRFYTGITYDNTLWLNRNTGDIVTRTWYEGNSGRKAGGNDYSPTGYIVRKNMGLGSWTSGNRANSMLRLAEIYLDYAEALNETSPGHPDVLTYINLIRNRAGIPEYGSSGLEAPGNKEAMREAIRKERRVELAFENVRYFDARRWKIAHEAFNGPTMGLDINAADIADFYTKVPFENRVFNKRHYLWPLPQNDINTNNKLVQNTGW</sequence>
<gene>
    <name evidence="8" type="ORF">QQ020_00310</name>
</gene>
<evidence type="ECO:0000256" key="4">
    <source>
        <dbReference type="ARBA" id="ARBA00023136"/>
    </source>
</evidence>
<comment type="subcellular location">
    <subcellularLocation>
        <location evidence="1">Cell outer membrane</location>
    </subcellularLocation>
</comment>
<organism evidence="8 9">
    <name type="scientific">Agaribacillus aureus</name>
    <dbReference type="NCBI Taxonomy" id="3051825"/>
    <lineage>
        <taxon>Bacteria</taxon>
        <taxon>Pseudomonadati</taxon>
        <taxon>Bacteroidota</taxon>
        <taxon>Cytophagia</taxon>
        <taxon>Cytophagales</taxon>
        <taxon>Splendidivirgaceae</taxon>
        <taxon>Agaribacillus</taxon>
    </lineage>
</organism>
<evidence type="ECO:0000313" key="8">
    <source>
        <dbReference type="EMBL" id="MDN5210457.1"/>
    </source>
</evidence>
<evidence type="ECO:0000259" key="7">
    <source>
        <dbReference type="Pfam" id="PF14322"/>
    </source>
</evidence>
<dbReference type="InterPro" id="IPR011990">
    <property type="entry name" value="TPR-like_helical_dom_sf"/>
</dbReference>
<reference evidence="8" key="1">
    <citation type="submission" date="2023-06" db="EMBL/GenBank/DDBJ databases">
        <title>Genomic of Agaribacillus aureum.</title>
        <authorList>
            <person name="Wang G."/>
        </authorList>
    </citation>
    <scope>NUCLEOTIDE SEQUENCE</scope>
    <source>
        <strain evidence="8">BMA12</strain>
    </source>
</reference>
<comment type="similarity">
    <text evidence="2">Belongs to the SusD family.</text>
</comment>
<feature type="domain" description="RagB/SusD" evidence="6">
    <location>
        <begin position="312"/>
        <end position="604"/>
    </location>
</feature>
<keyword evidence="5" id="KW-0998">Cell outer membrane</keyword>
<dbReference type="EMBL" id="JAUJEB010000001">
    <property type="protein sequence ID" value="MDN5210457.1"/>
    <property type="molecule type" value="Genomic_DNA"/>
</dbReference>
<keyword evidence="9" id="KW-1185">Reference proteome</keyword>
<evidence type="ECO:0000256" key="1">
    <source>
        <dbReference type="ARBA" id="ARBA00004442"/>
    </source>
</evidence>
<accession>A0ABT8KYD0</accession>
<dbReference type="RefSeq" id="WP_346755801.1">
    <property type="nucleotide sequence ID" value="NZ_JAUJEB010000001.1"/>
</dbReference>
<comment type="caution">
    <text evidence="8">The sequence shown here is derived from an EMBL/GenBank/DDBJ whole genome shotgun (WGS) entry which is preliminary data.</text>
</comment>
<dbReference type="Pfam" id="PF14322">
    <property type="entry name" value="SusD-like_3"/>
    <property type="match status" value="1"/>
</dbReference>
<dbReference type="Gene3D" id="1.25.40.390">
    <property type="match status" value="1"/>
</dbReference>
<proteinExistence type="inferred from homology"/>
<dbReference type="Proteomes" id="UP001172083">
    <property type="component" value="Unassembled WGS sequence"/>
</dbReference>
<evidence type="ECO:0000259" key="6">
    <source>
        <dbReference type="Pfam" id="PF07980"/>
    </source>
</evidence>
<keyword evidence="4" id="KW-0472">Membrane</keyword>
<evidence type="ECO:0000256" key="2">
    <source>
        <dbReference type="ARBA" id="ARBA00006275"/>
    </source>
</evidence>
<dbReference type="PROSITE" id="PS51257">
    <property type="entry name" value="PROKAR_LIPOPROTEIN"/>
    <property type="match status" value="1"/>
</dbReference>
<evidence type="ECO:0000256" key="3">
    <source>
        <dbReference type="ARBA" id="ARBA00022729"/>
    </source>
</evidence>
<dbReference type="InterPro" id="IPR033985">
    <property type="entry name" value="SusD-like_N"/>
</dbReference>